<dbReference type="GO" id="GO:0009055">
    <property type="term" value="F:electron transfer activity"/>
    <property type="evidence" value="ECO:0007669"/>
    <property type="project" value="InterPro"/>
</dbReference>
<keyword evidence="6" id="KW-0349">Heme</keyword>
<accession>A0A1S9N5G9</accession>
<gene>
    <name evidence="8" type="ORF">CBEIBR21_13225</name>
</gene>
<comment type="caution">
    <text evidence="8">The sequence shown here is derived from an EMBL/GenBank/DDBJ whole genome shotgun (WGS) entry which is preliminary data.</text>
</comment>
<evidence type="ECO:0000313" key="8">
    <source>
        <dbReference type="EMBL" id="OOP72777.1"/>
    </source>
</evidence>
<evidence type="ECO:0000313" key="9">
    <source>
        <dbReference type="Proteomes" id="UP000190959"/>
    </source>
</evidence>
<evidence type="ECO:0000256" key="2">
    <source>
        <dbReference type="ARBA" id="ARBA00022723"/>
    </source>
</evidence>
<dbReference type="GO" id="GO:0020037">
    <property type="term" value="F:heme binding"/>
    <property type="evidence" value="ECO:0007669"/>
    <property type="project" value="InterPro"/>
</dbReference>
<dbReference type="GO" id="GO:0006537">
    <property type="term" value="P:glutamate biosynthetic process"/>
    <property type="evidence" value="ECO:0007669"/>
    <property type="project" value="InterPro"/>
</dbReference>
<dbReference type="InterPro" id="IPR002932">
    <property type="entry name" value="Glu_synthdom"/>
</dbReference>
<dbReference type="Proteomes" id="UP000190959">
    <property type="component" value="Unassembled WGS sequence"/>
</dbReference>
<dbReference type="InterPro" id="IPR024188">
    <property type="entry name" value="GltB"/>
</dbReference>
<dbReference type="PANTHER" id="PTHR43819">
    <property type="entry name" value="ARCHAEAL-TYPE GLUTAMATE SYNTHASE [NADPH]"/>
    <property type="match status" value="1"/>
</dbReference>
<protein>
    <submittedName>
        <fullName evidence="8">FMN-binding glutamate synthase family protein</fullName>
    </submittedName>
</protein>
<dbReference type="CDD" id="cd02808">
    <property type="entry name" value="GltS_FMN"/>
    <property type="match status" value="1"/>
</dbReference>
<sequence>MEDVKKQVQVINMPKSNWSKEVLSEIDYKAANGKYRIRGCATPRPLPKFDDLMVLPGQLTRMPIDTYREDCETRTVLGARFAKKPLVIETPIMIAGMSYGALSKEAKIALAKATQKVGTVISNGEGGILPEELENSYRQSVQILASRMGFTRRNIEVADMLEVLYGIGAKPGLSGHLMGEKISKEISEIRKIPIGIDLHSHPRSGDAFGADDMVVKMQQLREITEWETPIFAKIAAGRVKEDVKIAVKLGVDGIILDGCQGGTGAAPVMATDHLGIPAMPALVQAVRTLEEMGVKDEVSLIISGGIKDGADLAKALALGADAVAIGTAAMVAMGCRVCMQCHTGKCAFGIGTQDPELRKNLDIDEAAEKVANYIKAMTTEAVLIAKAAGKTRLKNLEREDLRALTLEACAMTGIPLVGSDLVIGEGFGFIANSK</sequence>
<dbReference type="GO" id="GO:0046872">
    <property type="term" value="F:metal ion binding"/>
    <property type="evidence" value="ECO:0007669"/>
    <property type="project" value="UniProtKB-KW"/>
</dbReference>
<evidence type="ECO:0000256" key="5">
    <source>
        <dbReference type="PIRNR" id="PIRNR006429"/>
    </source>
</evidence>
<dbReference type="PIRSF" id="PIRSF500061">
    <property type="entry name" value="GOGAT_lg2_archl"/>
    <property type="match status" value="1"/>
</dbReference>
<dbReference type="SUPFAM" id="SSF51395">
    <property type="entry name" value="FMN-linked oxidoreductases"/>
    <property type="match status" value="1"/>
</dbReference>
<keyword evidence="2 6" id="KW-0479">Metal-binding</keyword>
<dbReference type="EMBL" id="MWMH01000004">
    <property type="protein sequence ID" value="OOP72777.1"/>
    <property type="molecule type" value="Genomic_DNA"/>
</dbReference>
<keyword evidence="4 6" id="KW-0408">Iron</keyword>
<dbReference type="AlphaFoldDB" id="A0A1S9N5G9"/>
<dbReference type="Pfam" id="PF01645">
    <property type="entry name" value="Glu_synthase"/>
    <property type="match status" value="1"/>
</dbReference>
<reference evidence="8 9" key="1">
    <citation type="submission" date="2017-02" db="EMBL/GenBank/DDBJ databases">
        <title>Genome sequence of Clostridium beijerinckii Br21.</title>
        <authorList>
            <person name="Fonseca B.C."/>
            <person name="Guazzaroni M.E."/>
            <person name="Riano-Pachon D.M."/>
            <person name="Reginatto V."/>
        </authorList>
    </citation>
    <scope>NUCLEOTIDE SEQUENCE [LARGE SCALE GENOMIC DNA]</scope>
    <source>
        <strain evidence="8 9">Br21</strain>
    </source>
</reference>
<dbReference type="PANTHER" id="PTHR43819:SF1">
    <property type="entry name" value="ARCHAEAL-TYPE GLUTAMATE SYNTHASE [NADPH]"/>
    <property type="match status" value="1"/>
</dbReference>
<evidence type="ECO:0000256" key="6">
    <source>
        <dbReference type="PROSITE-ProRule" id="PRU00433"/>
    </source>
</evidence>
<dbReference type="GO" id="GO:0015930">
    <property type="term" value="F:glutamate synthase activity"/>
    <property type="evidence" value="ECO:0007669"/>
    <property type="project" value="InterPro"/>
</dbReference>
<dbReference type="RefSeq" id="WP_078115875.1">
    <property type="nucleotide sequence ID" value="NZ_MWMH01000004.1"/>
</dbReference>
<organism evidence="8 9">
    <name type="scientific">Clostridium beijerinckii</name>
    <name type="common">Clostridium MP</name>
    <dbReference type="NCBI Taxonomy" id="1520"/>
    <lineage>
        <taxon>Bacteria</taxon>
        <taxon>Bacillati</taxon>
        <taxon>Bacillota</taxon>
        <taxon>Clostridia</taxon>
        <taxon>Eubacteriales</taxon>
        <taxon>Clostridiaceae</taxon>
        <taxon>Clostridium</taxon>
    </lineage>
</organism>
<evidence type="ECO:0000256" key="3">
    <source>
        <dbReference type="ARBA" id="ARBA00023002"/>
    </source>
</evidence>
<dbReference type="PIRSF" id="PIRSF006429">
    <property type="entry name" value="GOGAT_lg_2"/>
    <property type="match status" value="1"/>
</dbReference>
<evidence type="ECO:0000256" key="1">
    <source>
        <dbReference type="ARBA" id="ARBA00009716"/>
    </source>
</evidence>
<comment type="similarity">
    <text evidence="1 5">Belongs to the glutamate synthase family.</text>
</comment>
<dbReference type="PROSITE" id="PS51007">
    <property type="entry name" value="CYTC"/>
    <property type="match status" value="1"/>
</dbReference>
<dbReference type="InterPro" id="IPR043578">
    <property type="entry name" value="GltB_archl_type"/>
</dbReference>
<dbReference type="InterPro" id="IPR013785">
    <property type="entry name" value="Aldolase_TIM"/>
</dbReference>
<proteinExistence type="inferred from homology"/>
<evidence type="ECO:0000256" key="4">
    <source>
        <dbReference type="ARBA" id="ARBA00023004"/>
    </source>
</evidence>
<feature type="domain" description="Cytochrome c" evidence="7">
    <location>
        <begin position="314"/>
        <end position="409"/>
    </location>
</feature>
<dbReference type="InterPro" id="IPR009056">
    <property type="entry name" value="Cyt_c-like_dom"/>
</dbReference>
<evidence type="ECO:0000259" key="7">
    <source>
        <dbReference type="PROSITE" id="PS51007"/>
    </source>
</evidence>
<keyword evidence="3" id="KW-0560">Oxidoreductase</keyword>
<dbReference type="Gene3D" id="3.20.20.70">
    <property type="entry name" value="Aldolase class I"/>
    <property type="match status" value="1"/>
</dbReference>
<name>A0A1S9N5G9_CLOBE</name>